<dbReference type="KEGG" id="moz:MoryE10_19880"/>
<dbReference type="GO" id="GO:0005829">
    <property type="term" value="C:cytosol"/>
    <property type="evidence" value="ECO:0007669"/>
    <property type="project" value="TreeGrafter"/>
</dbReference>
<dbReference type="InterPro" id="IPR001387">
    <property type="entry name" value="Cro/C1-type_HTH"/>
</dbReference>
<dbReference type="Pfam" id="PF01381">
    <property type="entry name" value="HTH_3"/>
    <property type="match status" value="1"/>
</dbReference>
<dbReference type="GO" id="GO:0003677">
    <property type="term" value="F:DNA binding"/>
    <property type="evidence" value="ECO:0007669"/>
    <property type="project" value="UniProtKB-KW"/>
</dbReference>
<dbReference type="InterPro" id="IPR050807">
    <property type="entry name" value="TransReg_Diox_bact_type"/>
</dbReference>
<reference evidence="4" key="1">
    <citation type="submission" date="2019-06" db="EMBL/GenBank/DDBJ databases">
        <title>Complete genome sequence of Methylogaea oryzae strain JCM16910.</title>
        <authorList>
            <person name="Asakawa S."/>
        </authorList>
    </citation>
    <scope>NUCLEOTIDE SEQUENCE</scope>
    <source>
        <strain evidence="4">E10</strain>
    </source>
</reference>
<dbReference type="PROSITE" id="PS50943">
    <property type="entry name" value="HTH_CROC1"/>
    <property type="match status" value="1"/>
</dbReference>
<proteinExistence type="predicted"/>
<evidence type="ECO:0000256" key="1">
    <source>
        <dbReference type="ARBA" id="ARBA00023125"/>
    </source>
</evidence>
<sequence>MAARSEPAVPLTGQSAPALNADRPACNETLAATIGRNVRRLREENDLSLERLARLAEVEPAALRHIETASREPAIGELWKIARIFQVSCVSLLSEGEAGPAVAQRGPGSAAEGRQGSGAIVPFPLR</sequence>
<name>A0A8D4VRR0_9GAMM</name>
<gene>
    <name evidence="4" type="ORF">MoryE10_19880</name>
</gene>
<keyword evidence="1" id="KW-0238">DNA-binding</keyword>
<evidence type="ECO:0000313" key="5">
    <source>
        <dbReference type="Proteomes" id="UP000824988"/>
    </source>
</evidence>
<protein>
    <recommendedName>
        <fullName evidence="3">HTH cro/C1-type domain-containing protein</fullName>
    </recommendedName>
</protein>
<evidence type="ECO:0000256" key="2">
    <source>
        <dbReference type="SAM" id="MobiDB-lite"/>
    </source>
</evidence>
<dbReference type="GO" id="GO:0003700">
    <property type="term" value="F:DNA-binding transcription factor activity"/>
    <property type="evidence" value="ECO:0007669"/>
    <property type="project" value="TreeGrafter"/>
</dbReference>
<dbReference type="EMBL" id="AP019782">
    <property type="protein sequence ID" value="BBL71382.1"/>
    <property type="molecule type" value="Genomic_DNA"/>
</dbReference>
<organism evidence="4 5">
    <name type="scientific">Methylogaea oryzae</name>
    <dbReference type="NCBI Taxonomy" id="1295382"/>
    <lineage>
        <taxon>Bacteria</taxon>
        <taxon>Pseudomonadati</taxon>
        <taxon>Pseudomonadota</taxon>
        <taxon>Gammaproteobacteria</taxon>
        <taxon>Methylococcales</taxon>
        <taxon>Methylococcaceae</taxon>
        <taxon>Methylogaea</taxon>
    </lineage>
</organism>
<dbReference type="PANTHER" id="PTHR46797">
    <property type="entry name" value="HTH-TYPE TRANSCRIPTIONAL REGULATOR"/>
    <property type="match status" value="1"/>
</dbReference>
<keyword evidence="5" id="KW-1185">Reference proteome</keyword>
<evidence type="ECO:0000259" key="3">
    <source>
        <dbReference type="PROSITE" id="PS50943"/>
    </source>
</evidence>
<dbReference type="Proteomes" id="UP000824988">
    <property type="component" value="Chromosome"/>
</dbReference>
<dbReference type="CDD" id="cd00093">
    <property type="entry name" value="HTH_XRE"/>
    <property type="match status" value="1"/>
</dbReference>
<feature type="region of interest" description="Disordered" evidence="2">
    <location>
        <begin position="1"/>
        <end position="22"/>
    </location>
</feature>
<feature type="domain" description="HTH cro/C1-type" evidence="3">
    <location>
        <begin position="38"/>
        <end position="92"/>
    </location>
</feature>
<dbReference type="AlphaFoldDB" id="A0A8D4VRR0"/>
<dbReference type="SMART" id="SM00530">
    <property type="entry name" value="HTH_XRE"/>
    <property type="match status" value="1"/>
</dbReference>
<feature type="region of interest" description="Disordered" evidence="2">
    <location>
        <begin position="98"/>
        <end position="126"/>
    </location>
</feature>
<evidence type="ECO:0000313" key="4">
    <source>
        <dbReference type="EMBL" id="BBL71382.1"/>
    </source>
</evidence>
<dbReference type="PANTHER" id="PTHR46797:SF1">
    <property type="entry name" value="METHYLPHOSPHONATE SYNTHASE"/>
    <property type="match status" value="1"/>
</dbReference>
<accession>A0A8D4VRR0</accession>